<gene>
    <name evidence="1" type="ORF">LCGC14_1941650</name>
</gene>
<organism evidence="1">
    <name type="scientific">marine sediment metagenome</name>
    <dbReference type="NCBI Taxonomy" id="412755"/>
    <lineage>
        <taxon>unclassified sequences</taxon>
        <taxon>metagenomes</taxon>
        <taxon>ecological metagenomes</taxon>
    </lineage>
</organism>
<reference evidence="1" key="1">
    <citation type="journal article" date="2015" name="Nature">
        <title>Complex archaea that bridge the gap between prokaryotes and eukaryotes.</title>
        <authorList>
            <person name="Spang A."/>
            <person name="Saw J.H."/>
            <person name="Jorgensen S.L."/>
            <person name="Zaremba-Niedzwiedzka K."/>
            <person name="Martijn J."/>
            <person name="Lind A.E."/>
            <person name="van Eijk R."/>
            <person name="Schleper C."/>
            <person name="Guy L."/>
            <person name="Ettema T.J."/>
        </authorList>
    </citation>
    <scope>NUCLEOTIDE SEQUENCE</scope>
</reference>
<comment type="caution">
    <text evidence="1">The sequence shown here is derived from an EMBL/GenBank/DDBJ whole genome shotgun (WGS) entry which is preliminary data.</text>
</comment>
<proteinExistence type="predicted"/>
<accession>A0A0F9IHA1</accession>
<sequence>MGAGDAQVTIIENPTALTISVELDRMAAALANTMNYNIAAIGMGRAVIISGIAQA</sequence>
<name>A0A0F9IHA1_9ZZZZ</name>
<evidence type="ECO:0000313" key="1">
    <source>
        <dbReference type="EMBL" id="KKL86742.1"/>
    </source>
</evidence>
<dbReference type="EMBL" id="LAZR01021024">
    <property type="protein sequence ID" value="KKL86742.1"/>
    <property type="molecule type" value="Genomic_DNA"/>
</dbReference>
<protein>
    <submittedName>
        <fullName evidence="1">Uncharacterized protein</fullName>
    </submittedName>
</protein>
<dbReference type="AlphaFoldDB" id="A0A0F9IHA1"/>